<gene>
    <name evidence="5" type="ORF">LMS43_08310</name>
</gene>
<keyword evidence="2" id="KW-0238">DNA-binding</keyword>
<dbReference type="RefSeq" id="WP_266123972.1">
    <property type="nucleotide sequence ID" value="NZ_JAJHNU010000002.1"/>
</dbReference>
<dbReference type="EMBL" id="JAJHNU010000002">
    <property type="protein sequence ID" value="MDN4121288.1"/>
    <property type="molecule type" value="Genomic_DNA"/>
</dbReference>
<evidence type="ECO:0000259" key="4">
    <source>
        <dbReference type="PROSITE" id="PS01124"/>
    </source>
</evidence>
<dbReference type="SUPFAM" id="SSF55785">
    <property type="entry name" value="PYP-like sensor domain (PAS domain)"/>
    <property type="match status" value="1"/>
</dbReference>
<evidence type="ECO:0000256" key="2">
    <source>
        <dbReference type="ARBA" id="ARBA00023125"/>
    </source>
</evidence>
<proteinExistence type="predicted"/>
<evidence type="ECO:0000313" key="6">
    <source>
        <dbReference type="Proteomes" id="UP001168613"/>
    </source>
</evidence>
<dbReference type="InterPro" id="IPR035965">
    <property type="entry name" value="PAS-like_dom_sf"/>
</dbReference>
<dbReference type="PANTHER" id="PTHR43280">
    <property type="entry name" value="ARAC-FAMILY TRANSCRIPTIONAL REGULATOR"/>
    <property type="match status" value="1"/>
</dbReference>
<comment type="caution">
    <text evidence="5">The sequence shown here is derived from an EMBL/GenBank/DDBJ whole genome shotgun (WGS) entry which is preliminary data.</text>
</comment>
<dbReference type="Pfam" id="PF12833">
    <property type="entry name" value="HTH_18"/>
    <property type="match status" value="1"/>
</dbReference>
<dbReference type="Proteomes" id="UP001168613">
    <property type="component" value="Unassembled WGS sequence"/>
</dbReference>
<dbReference type="SMART" id="SM00342">
    <property type="entry name" value="HTH_ARAC"/>
    <property type="match status" value="1"/>
</dbReference>
<name>A0ABT8EJ22_9BURK</name>
<feature type="domain" description="HTH araC/xylS-type" evidence="4">
    <location>
        <begin position="159"/>
        <end position="256"/>
    </location>
</feature>
<protein>
    <submittedName>
        <fullName evidence="5">AraC family transcriptional regulator</fullName>
    </submittedName>
</protein>
<organism evidence="5 6">
    <name type="scientific">Alcaligenes endophyticus</name>
    <dbReference type="NCBI Taxonomy" id="1929088"/>
    <lineage>
        <taxon>Bacteria</taxon>
        <taxon>Pseudomonadati</taxon>
        <taxon>Pseudomonadota</taxon>
        <taxon>Betaproteobacteria</taxon>
        <taxon>Burkholderiales</taxon>
        <taxon>Alcaligenaceae</taxon>
        <taxon>Alcaligenes</taxon>
    </lineage>
</organism>
<dbReference type="PRINTS" id="PR00032">
    <property type="entry name" value="HTHARAC"/>
</dbReference>
<dbReference type="Gene3D" id="1.10.10.60">
    <property type="entry name" value="Homeodomain-like"/>
    <property type="match status" value="2"/>
</dbReference>
<accession>A0ABT8EJ22</accession>
<dbReference type="Gene3D" id="3.30.450.20">
    <property type="entry name" value="PAS domain"/>
    <property type="match status" value="1"/>
</dbReference>
<evidence type="ECO:0000313" key="5">
    <source>
        <dbReference type="EMBL" id="MDN4121288.1"/>
    </source>
</evidence>
<dbReference type="InterPro" id="IPR018060">
    <property type="entry name" value="HTH_AraC"/>
</dbReference>
<dbReference type="InterPro" id="IPR013656">
    <property type="entry name" value="PAS_4"/>
</dbReference>
<sequence>MLAISDVFYISHTKNICHVESLDAFLRYVNVIMPLINSLSNLTFFVKNTDARYLLVNDNLAKRCGMQCVKSIIGKKSEEVYHYDLGLGYSEQDEEVMCKNRAVVNRLELHSYSSGVLGWCLTTKMPVSLESGEMVGVVGISVDLQEERLIRQNINTKLKLVKNYIDENFCSDIKIKELSSVAEMSTSQLNRYFKDIFQITPQKFIQKKRLELAIDLLRNQLSITEIAAECGYSDHSAFSRKFKELTTMSPTDFKNMMYK</sequence>
<dbReference type="InterPro" id="IPR020449">
    <property type="entry name" value="Tscrpt_reg_AraC-type_HTH"/>
</dbReference>
<evidence type="ECO:0000256" key="1">
    <source>
        <dbReference type="ARBA" id="ARBA00023015"/>
    </source>
</evidence>
<dbReference type="SUPFAM" id="SSF46689">
    <property type="entry name" value="Homeodomain-like"/>
    <property type="match status" value="2"/>
</dbReference>
<dbReference type="PROSITE" id="PS01124">
    <property type="entry name" value="HTH_ARAC_FAMILY_2"/>
    <property type="match status" value="1"/>
</dbReference>
<keyword evidence="3" id="KW-0804">Transcription</keyword>
<dbReference type="Pfam" id="PF08448">
    <property type="entry name" value="PAS_4"/>
    <property type="match status" value="1"/>
</dbReference>
<dbReference type="PANTHER" id="PTHR43280:SF28">
    <property type="entry name" value="HTH-TYPE TRANSCRIPTIONAL ACTIVATOR RHAS"/>
    <property type="match status" value="1"/>
</dbReference>
<reference evidence="5" key="1">
    <citation type="submission" date="2021-11" db="EMBL/GenBank/DDBJ databases">
        <title>Draft genome sequence of Alcaligenes endophyticus type strain CCUG 75668T.</title>
        <authorList>
            <person name="Salva-Serra F."/>
            <person name="Duran R.E."/>
            <person name="Seeger M."/>
            <person name="Moore E.R.B."/>
            <person name="Jaen-Luchoro D."/>
        </authorList>
    </citation>
    <scope>NUCLEOTIDE SEQUENCE</scope>
    <source>
        <strain evidence="5">CCUG 75668</strain>
    </source>
</reference>
<keyword evidence="1" id="KW-0805">Transcription regulation</keyword>
<dbReference type="InterPro" id="IPR009057">
    <property type="entry name" value="Homeodomain-like_sf"/>
</dbReference>
<keyword evidence="6" id="KW-1185">Reference proteome</keyword>
<evidence type="ECO:0000256" key="3">
    <source>
        <dbReference type="ARBA" id="ARBA00023163"/>
    </source>
</evidence>